<dbReference type="PROSITE" id="PS51257">
    <property type="entry name" value="PROKAR_LIPOPROTEIN"/>
    <property type="match status" value="1"/>
</dbReference>
<dbReference type="InterPro" id="IPR016872">
    <property type="entry name" value="UCP028160"/>
</dbReference>
<dbReference type="Proteomes" id="UP000186313">
    <property type="component" value="Unassembled WGS sequence"/>
</dbReference>
<evidence type="ECO:0000313" key="2">
    <source>
        <dbReference type="EMBL" id="OLQ89531.1"/>
    </source>
</evidence>
<organism evidence="2 5">
    <name type="scientific">Vibrio panuliri</name>
    <dbReference type="NCBI Taxonomy" id="1381081"/>
    <lineage>
        <taxon>Bacteria</taxon>
        <taxon>Pseudomonadati</taxon>
        <taxon>Pseudomonadota</taxon>
        <taxon>Gammaproteobacteria</taxon>
        <taxon>Vibrionales</taxon>
        <taxon>Vibrionaceae</taxon>
        <taxon>Vibrio</taxon>
    </lineage>
</organism>
<dbReference type="Pfam" id="PF07356">
    <property type="entry name" value="DUF1481"/>
    <property type="match status" value="1"/>
</dbReference>
<keyword evidence="1" id="KW-0732">Signal</keyword>
<reference evidence="4 5" key="1">
    <citation type="submission" date="2016-09" db="EMBL/GenBank/DDBJ databases">
        <title>Genomic Taxonomy of the Vibrionaceae.</title>
        <authorList>
            <person name="Gonzalez-Castillo A."/>
            <person name="Gomez-Gil B."/>
            <person name="Enciso-Ibarra K."/>
        </authorList>
    </citation>
    <scope>NUCLEOTIDE SEQUENCE [LARGE SCALE GENOMIC DNA]</scope>
    <source>
        <strain evidence="3 4">CAIM 1902</strain>
        <strain evidence="2 5">CAIM 703</strain>
    </source>
</reference>
<name>A0A1Q9HHF7_9VIBR</name>
<evidence type="ECO:0000313" key="4">
    <source>
        <dbReference type="Proteomes" id="UP000186039"/>
    </source>
</evidence>
<dbReference type="Proteomes" id="UP000186039">
    <property type="component" value="Unassembled WGS sequence"/>
</dbReference>
<evidence type="ECO:0000313" key="3">
    <source>
        <dbReference type="EMBL" id="OLQ96206.1"/>
    </source>
</evidence>
<proteinExistence type="predicted"/>
<dbReference type="EMBL" id="MJMJ01000014">
    <property type="protein sequence ID" value="OLQ89531.1"/>
    <property type="molecule type" value="Genomic_DNA"/>
</dbReference>
<keyword evidence="4" id="KW-1185">Reference proteome</keyword>
<dbReference type="AlphaFoldDB" id="A0A1Q9HHF7"/>
<dbReference type="RefSeq" id="WP_075708780.1">
    <property type="nucleotide sequence ID" value="NZ_AP019654.1"/>
</dbReference>
<dbReference type="InterPro" id="IPR010858">
    <property type="entry name" value="DUF1481"/>
</dbReference>
<dbReference type="PIRSF" id="PIRSF028160">
    <property type="entry name" value="UCP028160"/>
    <property type="match status" value="1"/>
</dbReference>
<evidence type="ECO:0000313" key="5">
    <source>
        <dbReference type="Proteomes" id="UP000186313"/>
    </source>
</evidence>
<dbReference type="EMBL" id="MJMH01000032">
    <property type="protein sequence ID" value="OLQ96206.1"/>
    <property type="molecule type" value="Genomic_DNA"/>
</dbReference>
<accession>A0A1Q9HHF7</accession>
<gene>
    <name evidence="3" type="ORF">BIY20_19895</name>
    <name evidence="2" type="ORF">BIY22_19485</name>
</gene>
<comment type="caution">
    <text evidence="2">The sequence shown here is derived from an EMBL/GenBank/DDBJ whole genome shotgun (WGS) entry which is preliminary data.</text>
</comment>
<protein>
    <submittedName>
        <fullName evidence="2">Peptidylprolyl isomerase</fullName>
    </submittedName>
</protein>
<feature type="signal peptide" evidence="1">
    <location>
        <begin position="1"/>
        <end position="20"/>
    </location>
</feature>
<sequence length="232" mass="25973">MKKRFLPSLIASLILVGCSADISQSTLETTVKHSGGQSMGDATSLYWLTERIAVPQSAADYVVAGDYGWYQSNYRWEDGTVRELIREGEQLKGNQGLVPYKIHIRFNQQGEAVYQQYRLGTKVLPLKSEMLAQLKSEAVNVAEKTKQQEKEGLELIQGYWNGKEFETCSGQEYQSLVFNQSLPSFVVDRLAGIDSFLAFVGSEKGDGLVIEDLLMLKDDSQSCIQRPSLLEE</sequence>
<dbReference type="OrthoDB" id="5915262at2"/>
<evidence type="ECO:0000256" key="1">
    <source>
        <dbReference type="SAM" id="SignalP"/>
    </source>
</evidence>
<dbReference type="GO" id="GO:0016853">
    <property type="term" value="F:isomerase activity"/>
    <property type="evidence" value="ECO:0007669"/>
    <property type="project" value="UniProtKB-KW"/>
</dbReference>
<keyword evidence="2" id="KW-0413">Isomerase</keyword>
<feature type="chain" id="PRO_5043149004" evidence="1">
    <location>
        <begin position="21"/>
        <end position="232"/>
    </location>
</feature>